<proteinExistence type="predicted"/>
<dbReference type="Pfam" id="PF02311">
    <property type="entry name" value="AraC_binding"/>
    <property type="match status" value="1"/>
</dbReference>
<sequence>MKAEFWRDKALPYVESRRACDSRICYQEHSHPTFSIGAVDSGGSVFTGAPGGPVQLAPGSLVFVPAHRSHACNPLPDQSWSYQMLHLDAAWLEQLWQESTGFRLGAQEPIRVSHEPELYAAYCELNTLLFSAAPVLSKEAALIDFLLHHGSAQSQPLAPAPPPSPVLQKTLDRWVEGQLATIPLHDLAQETGFSRYQLIRAFRRHTGLTPQRWQLNQRVNLARDALLQGDELADIAYRLGFADQSHFQRVFKHYTGVTPGQYRG</sequence>
<dbReference type="STRING" id="511.UZ73_19090"/>
<evidence type="ECO:0000313" key="7">
    <source>
        <dbReference type="Proteomes" id="UP000245216"/>
    </source>
</evidence>
<dbReference type="PROSITE" id="PS01124">
    <property type="entry name" value="HTH_ARAC_FAMILY_2"/>
    <property type="match status" value="1"/>
</dbReference>
<dbReference type="SMART" id="SM00342">
    <property type="entry name" value="HTH_ARAC"/>
    <property type="match status" value="1"/>
</dbReference>
<reference evidence="6 7" key="1">
    <citation type="submission" date="2018-05" db="EMBL/GenBank/DDBJ databases">
        <title>Genome Sequence of an Efficient Indole-Degrading Bacterium, Alcaligenes sp.YBY.</title>
        <authorList>
            <person name="Yang B."/>
        </authorList>
    </citation>
    <scope>NUCLEOTIDE SEQUENCE [LARGE SCALE GENOMIC DNA]</scope>
    <source>
        <strain evidence="6 7">YBY</strain>
    </source>
</reference>
<dbReference type="Proteomes" id="UP000245216">
    <property type="component" value="Unassembled WGS sequence"/>
</dbReference>
<dbReference type="Gene3D" id="1.10.10.60">
    <property type="entry name" value="Homeodomain-like"/>
    <property type="match status" value="2"/>
</dbReference>
<dbReference type="InterPro" id="IPR018060">
    <property type="entry name" value="HTH_AraC"/>
</dbReference>
<dbReference type="InterPro" id="IPR050204">
    <property type="entry name" value="AraC_XylS_family_regulators"/>
</dbReference>
<comment type="caution">
    <text evidence="6">The sequence shown here is derived from an EMBL/GenBank/DDBJ whole genome shotgun (WGS) entry which is preliminary data.</text>
</comment>
<dbReference type="SUPFAM" id="SSF51215">
    <property type="entry name" value="Regulatory protein AraC"/>
    <property type="match status" value="1"/>
</dbReference>
<keyword evidence="3" id="KW-0010">Activator</keyword>
<feature type="domain" description="HTH araC/xylS-type" evidence="5">
    <location>
        <begin position="169"/>
        <end position="264"/>
    </location>
</feature>
<keyword evidence="2" id="KW-0238">DNA-binding</keyword>
<dbReference type="PANTHER" id="PTHR46796">
    <property type="entry name" value="HTH-TYPE TRANSCRIPTIONAL ACTIVATOR RHAS-RELATED"/>
    <property type="match status" value="1"/>
</dbReference>
<dbReference type="AlphaFoldDB" id="A0A2U2BFV6"/>
<reference evidence="6 7" key="2">
    <citation type="submission" date="2018-05" db="EMBL/GenBank/DDBJ databases">
        <authorList>
            <person name="Lanie J.A."/>
            <person name="Ng W.-L."/>
            <person name="Kazmierczak K.M."/>
            <person name="Andrzejewski T.M."/>
            <person name="Davidsen T.M."/>
            <person name="Wayne K.J."/>
            <person name="Tettelin H."/>
            <person name="Glass J.I."/>
            <person name="Rusch D."/>
            <person name="Podicherti R."/>
            <person name="Tsui H.-C.T."/>
            <person name="Winkler M.E."/>
        </authorList>
    </citation>
    <scope>NUCLEOTIDE SEQUENCE [LARGE SCALE GENOMIC DNA]</scope>
    <source>
        <strain evidence="6 7">YBY</strain>
    </source>
</reference>
<dbReference type="InterPro" id="IPR020449">
    <property type="entry name" value="Tscrpt_reg_AraC-type_HTH"/>
</dbReference>
<name>A0A2U2BFV6_ALCFA</name>
<dbReference type="GO" id="GO:0043565">
    <property type="term" value="F:sequence-specific DNA binding"/>
    <property type="evidence" value="ECO:0007669"/>
    <property type="project" value="InterPro"/>
</dbReference>
<dbReference type="PRINTS" id="PR00032">
    <property type="entry name" value="HTHARAC"/>
</dbReference>
<dbReference type="EMBL" id="QEXO01000005">
    <property type="protein sequence ID" value="PWE12898.1"/>
    <property type="molecule type" value="Genomic_DNA"/>
</dbReference>
<evidence type="ECO:0000256" key="1">
    <source>
        <dbReference type="ARBA" id="ARBA00023015"/>
    </source>
</evidence>
<dbReference type="SUPFAM" id="SSF46689">
    <property type="entry name" value="Homeodomain-like"/>
    <property type="match status" value="2"/>
</dbReference>
<dbReference type="PANTHER" id="PTHR46796:SF2">
    <property type="entry name" value="TRANSCRIPTIONAL REGULATORY PROTEIN"/>
    <property type="match status" value="1"/>
</dbReference>
<accession>A0A2U2BFV6</accession>
<dbReference type="InterPro" id="IPR037923">
    <property type="entry name" value="HTH-like"/>
</dbReference>
<dbReference type="Pfam" id="PF12833">
    <property type="entry name" value="HTH_18"/>
    <property type="match status" value="1"/>
</dbReference>
<evidence type="ECO:0000256" key="4">
    <source>
        <dbReference type="ARBA" id="ARBA00023163"/>
    </source>
</evidence>
<dbReference type="PROSITE" id="PS00041">
    <property type="entry name" value="HTH_ARAC_FAMILY_1"/>
    <property type="match status" value="1"/>
</dbReference>
<dbReference type="InterPro" id="IPR003313">
    <property type="entry name" value="AraC-bd"/>
</dbReference>
<evidence type="ECO:0000259" key="5">
    <source>
        <dbReference type="PROSITE" id="PS01124"/>
    </source>
</evidence>
<evidence type="ECO:0000256" key="3">
    <source>
        <dbReference type="ARBA" id="ARBA00023159"/>
    </source>
</evidence>
<dbReference type="GO" id="GO:0003700">
    <property type="term" value="F:DNA-binding transcription factor activity"/>
    <property type="evidence" value="ECO:0007669"/>
    <property type="project" value="InterPro"/>
</dbReference>
<organism evidence="6 7">
    <name type="scientific">Alcaligenes faecalis</name>
    <dbReference type="NCBI Taxonomy" id="511"/>
    <lineage>
        <taxon>Bacteria</taxon>
        <taxon>Pseudomonadati</taxon>
        <taxon>Pseudomonadota</taxon>
        <taxon>Betaproteobacteria</taxon>
        <taxon>Burkholderiales</taxon>
        <taxon>Alcaligenaceae</taxon>
        <taxon>Alcaligenes</taxon>
    </lineage>
</organism>
<evidence type="ECO:0000256" key="2">
    <source>
        <dbReference type="ARBA" id="ARBA00023125"/>
    </source>
</evidence>
<protein>
    <submittedName>
        <fullName evidence="6">AraC family transcriptional regulator</fullName>
    </submittedName>
</protein>
<evidence type="ECO:0000313" key="6">
    <source>
        <dbReference type="EMBL" id="PWE12898.1"/>
    </source>
</evidence>
<dbReference type="InterPro" id="IPR009057">
    <property type="entry name" value="Homeodomain-like_sf"/>
</dbReference>
<keyword evidence="4" id="KW-0804">Transcription</keyword>
<dbReference type="InterPro" id="IPR018062">
    <property type="entry name" value="HTH_AraC-typ_CS"/>
</dbReference>
<keyword evidence="1" id="KW-0805">Transcription regulation</keyword>
<gene>
    <name evidence="6" type="ORF">DF183_17585</name>
</gene>